<reference evidence="1 2" key="1">
    <citation type="submission" date="2016-10" db="EMBL/GenBank/DDBJ databases">
        <authorList>
            <person name="de Groot N.N."/>
        </authorList>
    </citation>
    <scope>NUCLEOTIDE SEQUENCE [LARGE SCALE GENOMIC DNA]</scope>
    <source>
        <strain evidence="1 2">DSM 5885</strain>
    </source>
</reference>
<accession>A0A1G8KCJ1</accession>
<dbReference type="STRING" id="83767.SAMN05660652_03366"/>
<gene>
    <name evidence="1" type="ORF">SAMN05660652_03366</name>
</gene>
<evidence type="ECO:0000313" key="1">
    <source>
        <dbReference type="EMBL" id="SDI40560.1"/>
    </source>
</evidence>
<name>A0A1G8KCJ1_9RHOO</name>
<dbReference type="AlphaFoldDB" id="A0A1G8KCJ1"/>
<keyword evidence="2" id="KW-1185">Reference proteome</keyword>
<dbReference type="Proteomes" id="UP000198607">
    <property type="component" value="Unassembled WGS sequence"/>
</dbReference>
<proteinExistence type="predicted"/>
<sequence>MVCFSSLLPRFSPERRRVLARCAGVVLLTCQPFVAWGASLEIVDAEFGVFDASRANEIRFLPTLTVPHRVGQRYGWIIDLNTRQRSVSVREEYLLPSAVQGGEANGVLVIPMERRNQASQRQLVPQEGRIIGEWEIGPGEPPGRRHLQVFVEGALAADFEYEVK</sequence>
<dbReference type="OrthoDB" id="511130at2"/>
<dbReference type="EMBL" id="FNCY01000018">
    <property type="protein sequence ID" value="SDI40560.1"/>
    <property type="molecule type" value="Genomic_DNA"/>
</dbReference>
<dbReference type="RefSeq" id="WP_143009901.1">
    <property type="nucleotide sequence ID" value="NZ_FNCY01000018.1"/>
</dbReference>
<evidence type="ECO:0000313" key="2">
    <source>
        <dbReference type="Proteomes" id="UP000198607"/>
    </source>
</evidence>
<organism evidence="1 2">
    <name type="scientific">Propionivibrio dicarboxylicus</name>
    <dbReference type="NCBI Taxonomy" id="83767"/>
    <lineage>
        <taxon>Bacteria</taxon>
        <taxon>Pseudomonadati</taxon>
        <taxon>Pseudomonadota</taxon>
        <taxon>Betaproteobacteria</taxon>
        <taxon>Rhodocyclales</taxon>
        <taxon>Rhodocyclaceae</taxon>
        <taxon>Propionivibrio</taxon>
    </lineage>
</organism>
<protein>
    <submittedName>
        <fullName evidence="1">Uncharacterized protein</fullName>
    </submittedName>
</protein>